<dbReference type="PANTHER" id="PTHR36801:SF3">
    <property type="entry name" value="OS06G0150300 PROTEIN"/>
    <property type="match status" value="1"/>
</dbReference>
<name>A0AAV0ZQP3_VICFA</name>
<gene>
    <name evidence="3" type="ORF">VFH_II173960</name>
</gene>
<protein>
    <recommendedName>
        <fullName evidence="5">Transmembrane protein</fullName>
    </recommendedName>
</protein>
<reference evidence="3 4" key="1">
    <citation type="submission" date="2023-01" db="EMBL/GenBank/DDBJ databases">
        <authorList>
            <person name="Kreplak J."/>
        </authorList>
    </citation>
    <scope>NUCLEOTIDE SEQUENCE [LARGE SCALE GENOMIC DNA]</scope>
</reference>
<feature type="compositionally biased region" description="Basic and acidic residues" evidence="1">
    <location>
        <begin position="76"/>
        <end position="99"/>
    </location>
</feature>
<evidence type="ECO:0000256" key="2">
    <source>
        <dbReference type="SAM" id="Phobius"/>
    </source>
</evidence>
<dbReference type="PANTHER" id="PTHR36801">
    <property type="entry name" value="OS06G0150200 PROTEIN"/>
    <property type="match status" value="1"/>
</dbReference>
<dbReference type="AlphaFoldDB" id="A0AAV0ZQP3"/>
<accession>A0AAV0ZQP3</accession>
<dbReference type="Proteomes" id="UP001157006">
    <property type="component" value="Chromosome 2"/>
</dbReference>
<evidence type="ECO:0000313" key="3">
    <source>
        <dbReference type="EMBL" id="CAI8599418.1"/>
    </source>
</evidence>
<feature type="transmembrane region" description="Helical" evidence="2">
    <location>
        <begin position="20"/>
        <end position="43"/>
    </location>
</feature>
<dbReference type="EMBL" id="OX451737">
    <property type="protein sequence ID" value="CAI8599418.1"/>
    <property type="molecule type" value="Genomic_DNA"/>
</dbReference>
<evidence type="ECO:0000313" key="4">
    <source>
        <dbReference type="Proteomes" id="UP001157006"/>
    </source>
</evidence>
<evidence type="ECO:0008006" key="5">
    <source>
        <dbReference type="Google" id="ProtNLM"/>
    </source>
</evidence>
<proteinExistence type="predicted"/>
<keyword evidence="4" id="KW-1185">Reference proteome</keyword>
<organism evidence="3 4">
    <name type="scientific">Vicia faba</name>
    <name type="common">Broad bean</name>
    <name type="synonym">Faba vulgaris</name>
    <dbReference type="NCBI Taxonomy" id="3906"/>
    <lineage>
        <taxon>Eukaryota</taxon>
        <taxon>Viridiplantae</taxon>
        <taxon>Streptophyta</taxon>
        <taxon>Embryophyta</taxon>
        <taxon>Tracheophyta</taxon>
        <taxon>Spermatophyta</taxon>
        <taxon>Magnoliopsida</taxon>
        <taxon>eudicotyledons</taxon>
        <taxon>Gunneridae</taxon>
        <taxon>Pentapetalae</taxon>
        <taxon>rosids</taxon>
        <taxon>fabids</taxon>
        <taxon>Fabales</taxon>
        <taxon>Fabaceae</taxon>
        <taxon>Papilionoideae</taxon>
        <taxon>50 kb inversion clade</taxon>
        <taxon>NPAAA clade</taxon>
        <taxon>Hologalegina</taxon>
        <taxon>IRL clade</taxon>
        <taxon>Fabeae</taxon>
        <taxon>Vicia</taxon>
    </lineage>
</organism>
<keyword evidence="2" id="KW-0472">Membrane</keyword>
<keyword evidence="2" id="KW-1133">Transmembrane helix</keyword>
<keyword evidence="2" id="KW-0812">Transmembrane</keyword>
<evidence type="ECO:0000256" key="1">
    <source>
        <dbReference type="SAM" id="MobiDB-lite"/>
    </source>
</evidence>
<feature type="region of interest" description="Disordered" evidence="1">
    <location>
        <begin position="46"/>
        <end position="99"/>
    </location>
</feature>
<sequence length="242" mass="27570">MGRRSPLDNNIILIHPFLHLSFFLASFVATIAITTAICSVRFLRKSQPNPPQAQPLDISKDSNETSPSSISPLHGRGHEHEHEHEHEKSPPVEQRRETENNEFLIKELPLPPAMLQPKESFSYNNMKRVTSERKTSFSLSMKMPTLPRNLSLAKNWDQIKEDINKAKPKTEESVWMKTIILGDKCVPDDEHDPVIFEGKGKKISAYHPKSYSTISRQCSFLDPDALCVSQSQTQEDRINSNK</sequence>